<dbReference type="STRING" id="487316.BEN76_11235"/>
<evidence type="ECO:0000259" key="1">
    <source>
        <dbReference type="Pfam" id="PF13460"/>
    </source>
</evidence>
<organism evidence="2 3">
    <name type="scientific">Acinetobacter soli</name>
    <dbReference type="NCBI Taxonomy" id="487316"/>
    <lineage>
        <taxon>Bacteria</taxon>
        <taxon>Pseudomonadati</taxon>
        <taxon>Pseudomonadota</taxon>
        <taxon>Gammaproteobacteria</taxon>
        <taxon>Moraxellales</taxon>
        <taxon>Moraxellaceae</taxon>
        <taxon>Acinetobacter</taxon>
    </lineage>
</organism>
<sequence length="275" mass="31322">MHILFIGYGKTSQRVAKQLFMHGHQISAVSRHPKPADFADHMTQDIHTLDLSGYRPIDWVYVLLSPESSDPANYRRTYLESVQPIADALKYHPVQRVVVVSSTRVYGAQQSGEWVDDHTIPEPADEQAKYLLAMEQAWHQAYPQRSIVVRPSGIYGNSVARMCKLAQSTQTYPAVHYSNRIHIDDLAGFLAYLTTLDSFKPVYLVSDGRPYPLHEIIQWFQLQLHLPQLQLERTCLTGKRIMARDFIASGYELQSPDCFSVYRAQLDSTAPTAQD</sequence>
<dbReference type="Gene3D" id="3.40.50.720">
    <property type="entry name" value="NAD(P)-binding Rossmann-like Domain"/>
    <property type="match status" value="1"/>
</dbReference>
<dbReference type="PANTHER" id="PTHR48079">
    <property type="entry name" value="PROTEIN YEEZ"/>
    <property type="match status" value="1"/>
</dbReference>
<dbReference type="eggNOG" id="COG0451">
    <property type="taxonomic scope" value="Bacteria"/>
</dbReference>
<dbReference type="InterPro" id="IPR016040">
    <property type="entry name" value="NAD(P)-bd_dom"/>
</dbReference>
<evidence type="ECO:0000313" key="2">
    <source>
        <dbReference type="EMBL" id="APV36556.1"/>
    </source>
</evidence>
<gene>
    <name evidence="2" type="ORF">BEN76_11235</name>
</gene>
<protein>
    <submittedName>
        <fullName evidence="2">NAD(P)-dependent oxidoreductase</fullName>
    </submittedName>
</protein>
<dbReference type="GO" id="GO:0005737">
    <property type="term" value="C:cytoplasm"/>
    <property type="evidence" value="ECO:0007669"/>
    <property type="project" value="TreeGrafter"/>
</dbReference>
<dbReference type="SUPFAM" id="SSF51735">
    <property type="entry name" value="NAD(P)-binding Rossmann-fold domains"/>
    <property type="match status" value="1"/>
</dbReference>
<accession>A0A1P8EK08</accession>
<dbReference type="GO" id="GO:0004029">
    <property type="term" value="F:aldehyde dehydrogenase (NAD+) activity"/>
    <property type="evidence" value="ECO:0007669"/>
    <property type="project" value="TreeGrafter"/>
</dbReference>
<feature type="domain" description="NAD(P)-binding" evidence="1">
    <location>
        <begin position="9"/>
        <end position="119"/>
    </location>
</feature>
<dbReference type="EMBL" id="CP016896">
    <property type="protein sequence ID" value="APV36556.1"/>
    <property type="molecule type" value="Genomic_DNA"/>
</dbReference>
<dbReference type="Pfam" id="PF13460">
    <property type="entry name" value="NAD_binding_10"/>
    <property type="match status" value="1"/>
</dbReference>
<reference evidence="2 3" key="1">
    <citation type="submission" date="2016-08" db="EMBL/GenBank/DDBJ databases">
        <title>Complete genome sequence of Acinetobacter baylyi strain GFJ2.</title>
        <authorList>
            <person name="Tabata M."/>
            <person name="Kuboki S."/>
            <person name="Gibu N."/>
            <person name="Kinouchi Y."/>
            <person name="Vangnai A."/>
            <person name="Kasai D."/>
            <person name="Fukuda M."/>
        </authorList>
    </citation>
    <scope>NUCLEOTIDE SEQUENCE [LARGE SCALE GENOMIC DNA]</scope>
    <source>
        <strain evidence="2 3">GFJ2</strain>
    </source>
</reference>
<evidence type="ECO:0000313" key="3">
    <source>
        <dbReference type="Proteomes" id="UP000185674"/>
    </source>
</evidence>
<dbReference type="Proteomes" id="UP000185674">
    <property type="component" value="Chromosome"/>
</dbReference>
<proteinExistence type="predicted"/>
<dbReference type="InterPro" id="IPR036291">
    <property type="entry name" value="NAD(P)-bd_dom_sf"/>
</dbReference>
<dbReference type="PANTHER" id="PTHR48079:SF6">
    <property type="entry name" value="NAD(P)-BINDING DOMAIN-CONTAINING PROTEIN-RELATED"/>
    <property type="match status" value="1"/>
</dbReference>
<name>A0A1P8EK08_9GAMM</name>
<dbReference type="AlphaFoldDB" id="A0A1P8EK08"/>
<dbReference type="KEGG" id="asol:BEN76_11235"/>
<dbReference type="RefSeq" id="WP_076033079.1">
    <property type="nucleotide sequence ID" value="NZ_CP016896.1"/>
</dbReference>
<dbReference type="InterPro" id="IPR051783">
    <property type="entry name" value="NAD(P)-dependent_oxidoreduct"/>
</dbReference>